<dbReference type="InterPro" id="IPR026021">
    <property type="entry name" value="YdjA-like"/>
</dbReference>
<keyword evidence="3 8" id="KW-0285">Flavoprotein</keyword>
<dbReference type="SUPFAM" id="SSF55469">
    <property type="entry name" value="FMN-dependent nitroreductase-like"/>
    <property type="match status" value="1"/>
</dbReference>
<gene>
    <name evidence="10" type="ORF">SAMN06265373_102722</name>
</gene>
<comment type="similarity">
    <text evidence="2 8">Belongs to the nitroreductase family.</text>
</comment>
<organism evidence="10 11">
    <name type="scientific">Shimia sagamensis</name>
    <dbReference type="NCBI Taxonomy" id="1566352"/>
    <lineage>
        <taxon>Bacteria</taxon>
        <taxon>Pseudomonadati</taxon>
        <taxon>Pseudomonadota</taxon>
        <taxon>Alphaproteobacteria</taxon>
        <taxon>Rhodobacterales</taxon>
        <taxon>Roseobacteraceae</taxon>
    </lineage>
</organism>
<reference evidence="10 11" key="1">
    <citation type="submission" date="2017-05" db="EMBL/GenBank/DDBJ databases">
        <authorList>
            <person name="Varghese N."/>
            <person name="Submissions S."/>
        </authorList>
    </citation>
    <scope>NUCLEOTIDE SEQUENCE [LARGE SCALE GENOMIC DNA]</scope>
    <source>
        <strain evidence="10 11">DSM 29734</strain>
    </source>
</reference>
<dbReference type="PIRSF" id="PIRSF000232">
    <property type="entry name" value="YdjA"/>
    <property type="match status" value="1"/>
</dbReference>
<accession>A0ABY1NQD7</accession>
<evidence type="ECO:0000256" key="8">
    <source>
        <dbReference type="PIRNR" id="PIRNR000232"/>
    </source>
</evidence>
<dbReference type="InterPro" id="IPR000415">
    <property type="entry name" value="Nitroreductase-like"/>
</dbReference>
<proteinExistence type="inferred from homology"/>
<evidence type="ECO:0000256" key="5">
    <source>
        <dbReference type="ARBA" id="ARBA00022857"/>
    </source>
</evidence>
<comment type="cofactor">
    <cofactor evidence="1 8">
        <name>FMN</name>
        <dbReference type="ChEBI" id="CHEBI:58210"/>
    </cofactor>
</comment>
<keyword evidence="4 8" id="KW-0288">FMN</keyword>
<evidence type="ECO:0000256" key="1">
    <source>
        <dbReference type="ARBA" id="ARBA00001917"/>
    </source>
</evidence>
<sequence length="192" mass="20878">MPHPNQAALDFLLSRRSRPAKTLIGPAPTRAELEPLLEAALRSPDHGKLEPWRLIVLEGAALTKLATLAQERGDALGMDADKITKAHDQFDRADLAVAVIEAPVISEKVPEIEQTYSAACVCLQLLNAALAAGWGANWLSGWASHDRGFVEKGLDLTPRERVAGFIHIGTEKVAPPERPRPNMETKVTWLSA</sequence>
<evidence type="ECO:0000256" key="4">
    <source>
        <dbReference type="ARBA" id="ARBA00022643"/>
    </source>
</evidence>
<keyword evidence="5 8" id="KW-0521">NADP</keyword>
<dbReference type="EMBL" id="FXTY01000002">
    <property type="protein sequence ID" value="SMP14671.1"/>
    <property type="molecule type" value="Genomic_DNA"/>
</dbReference>
<dbReference type="Proteomes" id="UP001157961">
    <property type="component" value="Unassembled WGS sequence"/>
</dbReference>
<dbReference type="EC" id="1.-.-.-" evidence="8"/>
<dbReference type="RefSeq" id="WP_283425438.1">
    <property type="nucleotide sequence ID" value="NZ_FXTY01000002.1"/>
</dbReference>
<dbReference type="PANTHER" id="PTHR43821:SF1">
    <property type="entry name" value="NAD(P)H NITROREDUCTASE YDJA-RELATED"/>
    <property type="match status" value="1"/>
</dbReference>
<evidence type="ECO:0000313" key="10">
    <source>
        <dbReference type="EMBL" id="SMP14671.1"/>
    </source>
</evidence>
<dbReference type="InterPro" id="IPR029479">
    <property type="entry name" value="Nitroreductase"/>
</dbReference>
<name>A0ABY1NQD7_9RHOB</name>
<evidence type="ECO:0000256" key="7">
    <source>
        <dbReference type="ARBA" id="ARBA00023027"/>
    </source>
</evidence>
<comment type="caution">
    <text evidence="10">The sequence shown here is derived from an EMBL/GenBank/DDBJ whole genome shotgun (WGS) entry which is preliminary data.</text>
</comment>
<keyword evidence="11" id="KW-1185">Reference proteome</keyword>
<dbReference type="InterPro" id="IPR052530">
    <property type="entry name" value="NAD(P)H_nitroreductase"/>
</dbReference>
<evidence type="ECO:0000256" key="2">
    <source>
        <dbReference type="ARBA" id="ARBA00007118"/>
    </source>
</evidence>
<keyword evidence="7 8" id="KW-0520">NAD</keyword>
<keyword evidence="6 8" id="KW-0560">Oxidoreductase</keyword>
<evidence type="ECO:0000256" key="6">
    <source>
        <dbReference type="ARBA" id="ARBA00023002"/>
    </source>
</evidence>
<dbReference type="Pfam" id="PF00881">
    <property type="entry name" value="Nitroreductase"/>
    <property type="match status" value="1"/>
</dbReference>
<dbReference type="PANTHER" id="PTHR43821">
    <property type="entry name" value="NAD(P)H NITROREDUCTASE YDJA-RELATED"/>
    <property type="match status" value="1"/>
</dbReference>
<evidence type="ECO:0000256" key="3">
    <source>
        <dbReference type="ARBA" id="ARBA00022630"/>
    </source>
</evidence>
<dbReference type="Gene3D" id="3.40.109.10">
    <property type="entry name" value="NADH Oxidase"/>
    <property type="match status" value="1"/>
</dbReference>
<evidence type="ECO:0000259" key="9">
    <source>
        <dbReference type="Pfam" id="PF00881"/>
    </source>
</evidence>
<feature type="domain" description="Nitroreductase" evidence="9">
    <location>
        <begin position="28"/>
        <end position="169"/>
    </location>
</feature>
<evidence type="ECO:0000313" key="11">
    <source>
        <dbReference type="Proteomes" id="UP001157961"/>
    </source>
</evidence>
<protein>
    <recommendedName>
        <fullName evidence="8">Putative NAD(P)H nitroreductase</fullName>
        <ecNumber evidence="8">1.-.-.-</ecNumber>
    </recommendedName>
</protein>